<name>A0ABQ2K2K7_9NOCA</name>
<feature type="region of interest" description="Disordered" evidence="1">
    <location>
        <begin position="1"/>
        <end position="24"/>
    </location>
</feature>
<dbReference type="Gene3D" id="3.30.450.180">
    <property type="match status" value="1"/>
</dbReference>
<dbReference type="SUPFAM" id="SSF47413">
    <property type="entry name" value="lambda repressor-like DNA-binding domains"/>
    <property type="match status" value="1"/>
</dbReference>
<dbReference type="PANTHER" id="PTHR35010:SF2">
    <property type="entry name" value="BLL4672 PROTEIN"/>
    <property type="match status" value="1"/>
</dbReference>
<dbReference type="Gene3D" id="1.10.260.40">
    <property type="entry name" value="lambda repressor-like DNA-binding domains"/>
    <property type="match status" value="1"/>
</dbReference>
<protein>
    <recommendedName>
        <fullName evidence="2">HTH cro/C1-type domain-containing protein</fullName>
    </recommendedName>
</protein>
<dbReference type="InterPro" id="IPR010982">
    <property type="entry name" value="Lambda_DNA-bd_dom_sf"/>
</dbReference>
<evidence type="ECO:0000259" key="2">
    <source>
        <dbReference type="PROSITE" id="PS50943"/>
    </source>
</evidence>
<comment type="caution">
    <text evidence="3">The sequence shown here is derived from an EMBL/GenBank/DDBJ whole genome shotgun (WGS) entry which is preliminary data.</text>
</comment>
<gene>
    <name evidence="3" type="ORF">GCM10011610_00880</name>
</gene>
<sequence length="272" mass="30280">MTEKAPHGHSDRRRRRDPTPPPVSIPEFSATCLWLRKSRGLTREQAAAILKISAVHLGRFERGEALPSAKIMELIITGYHLDQAMATHLRDLVIPAIPLAPAEHLRTWVQTDTALVLNLERFQVRGILAAYVDPLWNVLACNDLFAKVLPGIDESGSIPVWMFSETGKATMVEPEAESAWWVSMLKGILGRYRDSVQAQELVTALTPVKEAQRLWAASVNASYGRDYRCLLHAHGPDRNLVSYQLALTDSILAHHIQLVTATPEPYSGPEID</sequence>
<accession>A0ABQ2K2K7</accession>
<reference evidence="4" key="1">
    <citation type="journal article" date="2019" name="Int. J. Syst. Evol. Microbiol.">
        <title>The Global Catalogue of Microorganisms (GCM) 10K type strain sequencing project: providing services to taxonomists for standard genome sequencing and annotation.</title>
        <authorList>
            <consortium name="The Broad Institute Genomics Platform"/>
            <consortium name="The Broad Institute Genome Sequencing Center for Infectious Disease"/>
            <person name="Wu L."/>
            <person name="Ma J."/>
        </authorList>
    </citation>
    <scope>NUCLEOTIDE SEQUENCE [LARGE SCALE GENOMIC DNA]</scope>
    <source>
        <strain evidence="4">CGMCC 4.7329</strain>
    </source>
</reference>
<evidence type="ECO:0000313" key="4">
    <source>
        <dbReference type="Proteomes" id="UP000658127"/>
    </source>
</evidence>
<proteinExistence type="predicted"/>
<evidence type="ECO:0000313" key="3">
    <source>
        <dbReference type="EMBL" id="GGN66189.1"/>
    </source>
</evidence>
<dbReference type="RefSeq" id="WP_189022588.1">
    <property type="nucleotide sequence ID" value="NZ_BMNE01000001.1"/>
</dbReference>
<evidence type="ECO:0000256" key="1">
    <source>
        <dbReference type="SAM" id="MobiDB-lite"/>
    </source>
</evidence>
<dbReference type="CDD" id="cd00093">
    <property type="entry name" value="HTH_XRE"/>
    <property type="match status" value="1"/>
</dbReference>
<dbReference type="Proteomes" id="UP000658127">
    <property type="component" value="Unassembled WGS sequence"/>
</dbReference>
<dbReference type="InterPro" id="IPR041413">
    <property type="entry name" value="MLTR_LBD"/>
</dbReference>
<feature type="domain" description="HTH cro/C1-type" evidence="2">
    <location>
        <begin position="35"/>
        <end position="86"/>
    </location>
</feature>
<dbReference type="Pfam" id="PF17765">
    <property type="entry name" value="MLTR_LBD"/>
    <property type="match status" value="1"/>
</dbReference>
<dbReference type="PANTHER" id="PTHR35010">
    <property type="entry name" value="BLL4672 PROTEIN-RELATED"/>
    <property type="match status" value="1"/>
</dbReference>
<organism evidence="3 4">
    <name type="scientific">Nocardia rhizosphaerihabitans</name>
    <dbReference type="NCBI Taxonomy" id="1691570"/>
    <lineage>
        <taxon>Bacteria</taxon>
        <taxon>Bacillati</taxon>
        <taxon>Actinomycetota</taxon>
        <taxon>Actinomycetes</taxon>
        <taxon>Mycobacteriales</taxon>
        <taxon>Nocardiaceae</taxon>
        <taxon>Nocardia</taxon>
    </lineage>
</organism>
<dbReference type="InterPro" id="IPR001387">
    <property type="entry name" value="Cro/C1-type_HTH"/>
</dbReference>
<dbReference type="Pfam" id="PF13560">
    <property type="entry name" value="HTH_31"/>
    <property type="match status" value="1"/>
</dbReference>
<dbReference type="EMBL" id="BMNE01000001">
    <property type="protein sequence ID" value="GGN66189.1"/>
    <property type="molecule type" value="Genomic_DNA"/>
</dbReference>
<dbReference type="PROSITE" id="PS50943">
    <property type="entry name" value="HTH_CROC1"/>
    <property type="match status" value="1"/>
</dbReference>
<keyword evidence="4" id="KW-1185">Reference proteome</keyword>